<dbReference type="AlphaFoldDB" id="A0A7G8BKD1"/>
<accession>A0A7G8BKD1</accession>
<evidence type="ECO:0000313" key="3">
    <source>
        <dbReference type="EMBL" id="QNI33001.1"/>
    </source>
</evidence>
<feature type="domain" description="Glycosyltransferase 2-like" evidence="2">
    <location>
        <begin position="49"/>
        <end position="218"/>
    </location>
</feature>
<protein>
    <submittedName>
        <fullName evidence="3">Glycosyltransferase</fullName>
    </submittedName>
</protein>
<keyword evidence="1" id="KW-0472">Membrane</keyword>
<organism evidence="3 4">
    <name type="scientific">Alloacidobacterium dinghuense</name>
    <dbReference type="NCBI Taxonomy" id="2763107"/>
    <lineage>
        <taxon>Bacteria</taxon>
        <taxon>Pseudomonadati</taxon>
        <taxon>Acidobacteriota</taxon>
        <taxon>Terriglobia</taxon>
        <taxon>Terriglobales</taxon>
        <taxon>Acidobacteriaceae</taxon>
        <taxon>Alloacidobacterium</taxon>
    </lineage>
</organism>
<evidence type="ECO:0000256" key="1">
    <source>
        <dbReference type="SAM" id="Phobius"/>
    </source>
</evidence>
<evidence type="ECO:0000259" key="2">
    <source>
        <dbReference type="Pfam" id="PF00535"/>
    </source>
</evidence>
<keyword evidence="3" id="KW-0808">Transferase</keyword>
<dbReference type="Gene3D" id="3.90.550.10">
    <property type="entry name" value="Spore Coat Polysaccharide Biosynthesis Protein SpsA, Chain A"/>
    <property type="match status" value="1"/>
</dbReference>
<feature type="transmembrane region" description="Helical" evidence="1">
    <location>
        <begin position="340"/>
        <end position="359"/>
    </location>
</feature>
<reference evidence="3 4" key="1">
    <citation type="submission" date="2020-08" db="EMBL/GenBank/DDBJ databases">
        <title>Edaphobacter telluris sp. nov. and Acidobacterium dinghuensis sp. nov., two acidobacteria isolated from forest soil.</title>
        <authorList>
            <person name="Fu J."/>
            <person name="Qiu L."/>
        </authorList>
    </citation>
    <scope>NUCLEOTIDE SEQUENCE [LARGE SCALE GENOMIC DNA]</scope>
    <source>
        <strain evidence="3">4Y35</strain>
    </source>
</reference>
<dbReference type="PANTHER" id="PTHR43646:SF3">
    <property type="entry name" value="SLR1566 PROTEIN"/>
    <property type="match status" value="1"/>
</dbReference>
<dbReference type="Pfam" id="PF00535">
    <property type="entry name" value="Glycos_transf_2"/>
    <property type="match status" value="1"/>
</dbReference>
<dbReference type="EMBL" id="CP060394">
    <property type="protein sequence ID" value="QNI33001.1"/>
    <property type="molecule type" value="Genomic_DNA"/>
</dbReference>
<keyword evidence="4" id="KW-1185">Reference proteome</keyword>
<keyword evidence="1" id="KW-1133">Transmembrane helix</keyword>
<dbReference type="PANTHER" id="PTHR43646">
    <property type="entry name" value="GLYCOSYLTRANSFERASE"/>
    <property type="match status" value="1"/>
</dbReference>
<evidence type="ECO:0000313" key="4">
    <source>
        <dbReference type="Proteomes" id="UP000515312"/>
    </source>
</evidence>
<keyword evidence="1" id="KW-0812">Transmembrane</keyword>
<dbReference type="InterPro" id="IPR001173">
    <property type="entry name" value="Glyco_trans_2-like"/>
</dbReference>
<dbReference type="Proteomes" id="UP000515312">
    <property type="component" value="Chromosome"/>
</dbReference>
<sequence length="391" mass="43962">MRIIAILLNWLIALIWTWRSTTARRNLPKLPNLLNESDSNQPATTPQITVIVPARNEDQAIEQTLRSLLGQQNITLEILAVNDRSTDRTGEIMDRIAAEGLAQNKSISIIHIKELPEGWLGKTHAMALAARQASAPWLLFTDGDIFFREDCLSRAHLYAEREADHVILIPTLIHKTFGERMMLSAIQALSFLATRPWKTRDTKSREAVGIGAFNLIRSDVYRGIGGYEGHRMEVCEDLKLGYQVKRNGYRQHVVLGRDLARVHWASGAFGIVRNLTKNVFAAFRFQPALLLAASLFVATFCLTPFCGLFGPWQTIAASLLALEAALGIYRCCERHISGISPVYVLLLPVATCIIVYMMWRSMIVTLVRRGIVWRGTFYPLAELRKNAGPLR</sequence>
<dbReference type="KEGG" id="adin:H7849_03195"/>
<dbReference type="RefSeq" id="WP_186744080.1">
    <property type="nucleotide sequence ID" value="NZ_CP060394.1"/>
</dbReference>
<dbReference type="InterPro" id="IPR029044">
    <property type="entry name" value="Nucleotide-diphossugar_trans"/>
</dbReference>
<dbReference type="CDD" id="cd06423">
    <property type="entry name" value="CESA_like"/>
    <property type="match status" value="1"/>
</dbReference>
<gene>
    <name evidence="3" type="ORF">H7849_03195</name>
</gene>
<proteinExistence type="predicted"/>
<dbReference type="GO" id="GO:0016740">
    <property type="term" value="F:transferase activity"/>
    <property type="evidence" value="ECO:0007669"/>
    <property type="project" value="UniProtKB-KW"/>
</dbReference>
<name>A0A7G8BKD1_9BACT</name>
<dbReference type="SUPFAM" id="SSF53448">
    <property type="entry name" value="Nucleotide-diphospho-sugar transferases"/>
    <property type="match status" value="1"/>
</dbReference>